<feature type="region of interest" description="Disordered" evidence="1">
    <location>
        <begin position="209"/>
        <end position="243"/>
    </location>
</feature>
<evidence type="ECO:0000256" key="1">
    <source>
        <dbReference type="SAM" id="MobiDB-lite"/>
    </source>
</evidence>
<evidence type="ECO:0000313" key="2">
    <source>
        <dbReference type="EMBL" id="JAA56583.1"/>
    </source>
</evidence>
<dbReference type="AlphaFoldDB" id="L7M0E5"/>
<protein>
    <submittedName>
        <fullName evidence="2">Uncharacterized protein</fullName>
    </submittedName>
</protein>
<reference evidence="2" key="2">
    <citation type="journal article" date="2015" name="J. Proteomics">
        <title>Sexual differences in the sialomes of the zebra tick, Rhipicephalus pulchellus.</title>
        <authorList>
            <person name="Tan A.W."/>
            <person name="Francischetti I.M."/>
            <person name="Slovak M."/>
            <person name="Kini R.M."/>
            <person name="Ribeiro J.M."/>
        </authorList>
    </citation>
    <scope>NUCLEOTIDE SEQUENCE</scope>
    <source>
        <tissue evidence="2">Salivary gland</tissue>
    </source>
</reference>
<accession>L7M0E5</accession>
<reference evidence="2" key="1">
    <citation type="submission" date="2012-11" db="EMBL/GenBank/DDBJ databases">
        <authorList>
            <person name="Lucero-Rivera Y.E."/>
            <person name="Tovar-Ramirez D."/>
        </authorList>
    </citation>
    <scope>NUCLEOTIDE SEQUENCE</scope>
    <source>
        <tissue evidence="2">Salivary gland</tissue>
    </source>
</reference>
<organism evidence="2">
    <name type="scientific">Rhipicephalus pulchellus</name>
    <name type="common">Yellow backed tick</name>
    <name type="synonym">Dermacentor pulchellus</name>
    <dbReference type="NCBI Taxonomy" id="72859"/>
    <lineage>
        <taxon>Eukaryota</taxon>
        <taxon>Metazoa</taxon>
        <taxon>Ecdysozoa</taxon>
        <taxon>Arthropoda</taxon>
        <taxon>Chelicerata</taxon>
        <taxon>Arachnida</taxon>
        <taxon>Acari</taxon>
        <taxon>Parasitiformes</taxon>
        <taxon>Ixodida</taxon>
        <taxon>Ixodoidea</taxon>
        <taxon>Ixodidae</taxon>
        <taxon>Rhipicephalinae</taxon>
        <taxon>Rhipicephalus</taxon>
        <taxon>Rhipicephalus</taxon>
    </lineage>
</organism>
<dbReference type="EMBL" id="GACK01008451">
    <property type="protein sequence ID" value="JAA56583.1"/>
    <property type="molecule type" value="mRNA"/>
</dbReference>
<proteinExistence type="evidence at transcript level"/>
<feature type="compositionally biased region" description="Basic and acidic residues" evidence="1">
    <location>
        <begin position="209"/>
        <end position="220"/>
    </location>
</feature>
<sequence length="243" mass="24666">MVVVVAAVVVSGNCLVPTYMWWRTGDGGGMKEGSLSFFFSSFPSLCVIARLVDVGSGSDARLGRAPHAAASSVGAASLAASSSLLSSTLAFFSGVPLTSSSSLCFSAFSVAAASDSLSPSAAAAASPFALGASSGVFSASSLASSALSAFSSAAGLASSVFVSAAFSFTGDASTSFFTSSETTSACSVLGLERVAGIFWSKMRNKYEENGAHSNQRDGATHTHTQQRRHLNARHTFKAQHRAG</sequence>
<name>L7M0E5_RHIPC</name>
<feature type="compositionally biased region" description="Basic residues" evidence="1">
    <location>
        <begin position="224"/>
        <end position="243"/>
    </location>
</feature>